<evidence type="ECO:0000256" key="1">
    <source>
        <dbReference type="ARBA" id="ARBA00022679"/>
    </source>
</evidence>
<dbReference type="InterPro" id="IPR029044">
    <property type="entry name" value="Nucleotide-diphossugar_trans"/>
</dbReference>
<sequence length="269" mass="28119">MSQPERFTSDAPPAAASAVRWSAVVLGGGDPGDPFAASHAVKVKALIPVAGQPMALHVLRALHGSGRVERIAYVGPTTPEMDALIALRVTDHGTLLGNLEAGVEALAAGVGERVLVVTADIPLLTADQVRDVLDATPADAALVYPVVRREVCEAAYPGVKRTYARLKDGTFTGGNLFMLDPALIGQFLPRLRDVLAARKAPLKLAGLIGPGILLRLLTGQLTVARLESKVAALLGVPVHALITPHAAVGTDVDKDEDLQLAEEHFSAAR</sequence>
<accession>A0ABV6AVE1</accession>
<dbReference type="EMBL" id="JBHLYR010000008">
    <property type="protein sequence ID" value="MFB9990596.1"/>
    <property type="molecule type" value="Genomic_DNA"/>
</dbReference>
<dbReference type="SUPFAM" id="SSF53448">
    <property type="entry name" value="Nucleotide-diphospho-sugar transferases"/>
    <property type="match status" value="1"/>
</dbReference>
<comment type="caution">
    <text evidence="3">The sequence shown here is derived from an EMBL/GenBank/DDBJ whole genome shotgun (WGS) entry which is preliminary data.</text>
</comment>
<gene>
    <name evidence="3" type="ORF">ACFFLM_01155</name>
</gene>
<dbReference type="Gene3D" id="3.90.550.10">
    <property type="entry name" value="Spore Coat Polysaccharide Biosynthesis Protein SpsA, Chain A"/>
    <property type="match status" value="1"/>
</dbReference>
<dbReference type="GO" id="GO:0016740">
    <property type="term" value="F:transferase activity"/>
    <property type="evidence" value="ECO:0007669"/>
    <property type="project" value="UniProtKB-KW"/>
</dbReference>
<evidence type="ECO:0000259" key="2">
    <source>
        <dbReference type="Pfam" id="PF12804"/>
    </source>
</evidence>
<dbReference type="Proteomes" id="UP001589733">
    <property type="component" value="Unassembled WGS sequence"/>
</dbReference>
<keyword evidence="4" id="KW-1185">Reference proteome</keyword>
<keyword evidence="1 3" id="KW-0808">Transferase</keyword>
<dbReference type="PANTHER" id="PTHR19136">
    <property type="entry name" value="MOLYBDENUM COFACTOR GUANYLYLTRANSFERASE"/>
    <property type="match status" value="1"/>
</dbReference>
<name>A0ABV6AVE1_9DEIO</name>
<evidence type="ECO:0000313" key="4">
    <source>
        <dbReference type="Proteomes" id="UP001589733"/>
    </source>
</evidence>
<dbReference type="Pfam" id="PF12804">
    <property type="entry name" value="NTP_transf_3"/>
    <property type="match status" value="1"/>
</dbReference>
<dbReference type="InterPro" id="IPR025877">
    <property type="entry name" value="MobA-like_NTP_Trfase"/>
</dbReference>
<dbReference type="RefSeq" id="WP_380004672.1">
    <property type="nucleotide sequence ID" value="NZ_JBHLYR010000008.1"/>
</dbReference>
<reference evidence="3 4" key="1">
    <citation type="submission" date="2024-09" db="EMBL/GenBank/DDBJ databases">
        <authorList>
            <person name="Sun Q."/>
            <person name="Mori K."/>
        </authorList>
    </citation>
    <scope>NUCLEOTIDE SEQUENCE [LARGE SCALE GENOMIC DNA]</scope>
    <source>
        <strain evidence="3 4">JCM 13503</strain>
    </source>
</reference>
<dbReference type="PANTHER" id="PTHR19136:SF81">
    <property type="entry name" value="MOLYBDENUM COFACTOR GUANYLYLTRANSFERASE"/>
    <property type="match status" value="1"/>
</dbReference>
<protein>
    <submittedName>
        <fullName evidence="3">NTP transferase domain-containing protein</fullName>
    </submittedName>
</protein>
<proteinExistence type="predicted"/>
<organism evidence="3 4">
    <name type="scientific">Deinococcus oregonensis</name>
    <dbReference type="NCBI Taxonomy" id="1805970"/>
    <lineage>
        <taxon>Bacteria</taxon>
        <taxon>Thermotogati</taxon>
        <taxon>Deinococcota</taxon>
        <taxon>Deinococci</taxon>
        <taxon>Deinococcales</taxon>
        <taxon>Deinococcaceae</taxon>
        <taxon>Deinococcus</taxon>
    </lineage>
</organism>
<evidence type="ECO:0000313" key="3">
    <source>
        <dbReference type="EMBL" id="MFB9990596.1"/>
    </source>
</evidence>
<feature type="domain" description="MobA-like NTP transferase" evidence="2">
    <location>
        <begin position="37"/>
        <end position="155"/>
    </location>
</feature>